<gene>
    <name evidence="1" type="ORF">ThimaDRAFT_3613</name>
</gene>
<dbReference type="RefSeq" id="WP_007194485.1">
    <property type="nucleotide sequence ID" value="NZ_AFWV01000012.1"/>
</dbReference>
<dbReference type="Proteomes" id="UP000005459">
    <property type="component" value="Unassembled WGS sequence"/>
</dbReference>
<reference evidence="1 2" key="1">
    <citation type="submission" date="2011-06" db="EMBL/GenBank/DDBJ databases">
        <title>The draft genome of Thiocapsa marina 5811.</title>
        <authorList>
            <consortium name="US DOE Joint Genome Institute (JGI-PGF)"/>
            <person name="Lucas S."/>
            <person name="Han J."/>
            <person name="Cheng J.-F."/>
            <person name="Goodwin L."/>
            <person name="Pitluck S."/>
            <person name="Peters L."/>
            <person name="Land M.L."/>
            <person name="Hauser L."/>
            <person name="Vogl K."/>
            <person name="Liu Z."/>
            <person name="Imhoff J."/>
            <person name="Thiel V."/>
            <person name="Frigaard N.-U."/>
            <person name="Bryant D."/>
            <person name="Woyke T.J."/>
        </authorList>
    </citation>
    <scope>NUCLEOTIDE SEQUENCE [LARGE SCALE GENOMIC DNA]</scope>
    <source>
        <strain evidence="1 2">5811</strain>
    </source>
</reference>
<evidence type="ECO:0008006" key="3">
    <source>
        <dbReference type="Google" id="ProtNLM"/>
    </source>
</evidence>
<dbReference type="STRING" id="768671.ThimaDRAFT_3613"/>
<proteinExistence type="predicted"/>
<dbReference type="AlphaFoldDB" id="F9UFB0"/>
<sequence>MTPRLIMYHKQSTSARTRFLRLPYGGVCGFEALPDEAVVEESGAIPPKVVTHPALVLRDAEARLGLPSGSLEMEPGFRCEVTAGDERTQVFLARFTSIDPPFETADASGGSFIDLTQARGLPPVELDLLRRSYERILG</sequence>
<keyword evidence="2" id="KW-1185">Reference proteome</keyword>
<evidence type="ECO:0000313" key="1">
    <source>
        <dbReference type="EMBL" id="EGV17147.1"/>
    </source>
</evidence>
<dbReference type="eggNOG" id="ENOG50323V5">
    <property type="taxonomic scope" value="Bacteria"/>
</dbReference>
<accession>F9UFB0</accession>
<dbReference type="EMBL" id="AFWV01000012">
    <property type="protein sequence ID" value="EGV17147.1"/>
    <property type="molecule type" value="Genomic_DNA"/>
</dbReference>
<evidence type="ECO:0000313" key="2">
    <source>
        <dbReference type="Proteomes" id="UP000005459"/>
    </source>
</evidence>
<name>F9UFB0_9GAMM</name>
<organism evidence="1 2">
    <name type="scientific">Thiocapsa marina 5811</name>
    <dbReference type="NCBI Taxonomy" id="768671"/>
    <lineage>
        <taxon>Bacteria</taxon>
        <taxon>Pseudomonadati</taxon>
        <taxon>Pseudomonadota</taxon>
        <taxon>Gammaproteobacteria</taxon>
        <taxon>Chromatiales</taxon>
        <taxon>Chromatiaceae</taxon>
        <taxon>Thiocapsa</taxon>
    </lineage>
</organism>
<protein>
    <recommendedName>
        <fullName evidence="3">NUDIX hydrolase</fullName>
    </recommendedName>
</protein>